<evidence type="ECO:0008006" key="4">
    <source>
        <dbReference type="Google" id="ProtNLM"/>
    </source>
</evidence>
<feature type="transmembrane region" description="Helical" evidence="1">
    <location>
        <begin position="147"/>
        <end position="171"/>
    </location>
</feature>
<protein>
    <recommendedName>
        <fullName evidence="4">ABC transporter permease</fullName>
    </recommendedName>
</protein>
<feature type="transmembrane region" description="Helical" evidence="1">
    <location>
        <begin position="448"/>
        <end position="475"/>
    </location>
</feature>
<keyword evidence="1" id="KW-0472">Membrane</keyword>
<feature type="transmembrane region" description="Helical" evidence="1">
    <location>
        <begin position="246"/>
        <end position="264"/>
    </location>
</feature>
<proteinExistence type="predicted"/>
<reference evidence="2 3" key="1">
    <citation type="journal article" date="2021" name="Int. J. Syst. Evol. Microbiol.">
        <title>Reticulibacter mediterranei gen. nov., sp. nov., within the new family Reticulibacteraceae fam. nov., and Ktedonospora formicarum gen. nov., sp. nov., Ktedonobacter robiniae sp. nov., Dictyobacter formicarum sp. nov. and Dictyobacter arantiisoli sp. nov., belonging to the class Ktedonobacteria.</title>
        <authorList>
            <person name="Yabe S."/>
            <person name="Zheng Y."/>
            <person name="Wang C.M."/>
            <person name="Sakai Y."/>
            <person name="Abe K."/>
            <person name="Yokota A."/>
            <person name="Donadio S."/>
            <person name="Cavaletti L."/>
            <person name="Monciardini P."/>
        </authorList>
    </citation>
    <scope>NUCLEOTIDE SEQUENCE [LARGE SCALE GENOMIC DNA]</scope>
    <source>
        <strain evidence="2 3">SOSP1-30</strain>
    </source>
</reference>
<feature type="transmembrane region" description="Helical" evidence="1">
    <location>
        <begin position="496"/>
        <end position="519"/>
    </location>
</feature>
<dbReference type="RefSeq" id="WP_201369583.1">
    <property type="nucleotide sequence ID" value="NZ_BNJG01000001.1"/>
</dbReference>
<evidence type="ECO:0000256" key="1">
    <source>
        <dbReference type="SAM" id="Phobius"/>
    </source>
</evidence>
<keyword evidence="3" id="KW-1185">Reference proteome</keyword>
<comment type="caution">
    <text evidence="2">The sequence shown here is derived from an EMBL/GenBank/DDBJ whole genome shotgun (WGS) entry which is preliminary data.</text>
</comment>
<feature type="transmembrane region" description="Helical" evidence="1">
    <location>
        <begin position="38"/>
        <end position="58"/>
    </location>
</feature>
<organism evidence="2 3">
    <name type="scientific">Ktedonobacter robiniae</name>
    <dbReference type="NCBI Taxonomy" id="2778365"/>
    <lineage>
        <taxon>Bacteria</taxon>
        <taxon>Bacillati</taxon>
        <taxon>Chloroflexota</taxon>
        <taxon>Ktedonobacteria</taxon>
        <taxon>Ktedonobacterales</taxon>
        <taxon>Ktedonobacteraceae</taxon>
        <taxon>Ktedonobacter</taxon>
    </lineage>
</organism>
<keyword evidence="1" id="KW-1133">Transmembrane helix</keyword>
<feature type="transmembrane region" description="Helical" evidence="1">
    <location>
        <begin position="340"/>
        <end position="361"/>
    </location>
</feature>
<feature type="transmembrane region" description="Helical" evidence="1">
    <location>
        <begin position="70"/>
        <end position="91"/>
    </location>
</feature>
<sequence>MLIHRDKIRWLLWLRWKTFLRAFTRPGKGKVGRIISRIVLILVLLWAGFWAAFLFFAAGRFLPAPANFEATLLLLTALNVLWLVLPLLEFNTNEGLDLTKLALFPLTRGEKMLSLVLSTLLDTMTLGLLLVFAGLIAGWAFSLPLVLFSIVTVLVFYVQVIGIGQLILSLLMSFLQSRRFRDLGVFLIVLISFSGYLCQFVSRGIFTENFINNLSNHPYSPYLQWLPPGMAARAIEQASLGNWGQALLWLLALLAVGVVALFLWQMVVERAVVRPEVDNSARRVRRRSTSEAVVPSTAAAAPVAASRARLALLERLFPTPALSLLGKDLKYMRRDPQITGALLQSVLAPVFVVAVTLFNATSGGGTHTNSFSSWSPLLLVPLMVCLSLYRFSYNILGFERQSLGTLFLFPIKPWHILWGKNLVTFTIGIVELVILVPVAMFLSHSLNLLVPVLAGGFSAIFVVVGLGNLTSVFFPQQWRQIQRGFQTSMGSSSEAGCMRAVMSLVTLAVLVVVMVPVLLALGAPLFFGMTWLWSLTAPLSLVYGVLVYIGITSLVTPRLLNRSPEILSVVTRA</sequence>
<feature type="transmembrane region" description="Helical" evidence="1">
    <location>
        <begin position="112"/>
        <end position="141"/>
    </location>
</feature>
<accession>A0ABQ3UJ03</accession>
<evidence type="ECO:0000313" key="3">
    <source>
        <dbReference type="Proteomes" id="UP000654345"/>
    </source>
</evidence>
<dbReference type="EMBL" id="BNJG01000001">
    <property type="protein sequence ID" value="GHO52706.1"/>
    <property type="molecule type" value="Genomic_DNA"/>
</dbReference>
<name>A0ABQ3UJ03_9CHLR</name>
<evidence type="ECO:0000313" key="2">
    <source>
        <dbReference type="EMBL" id="GHO52706.1"/>
    </source>
</evidence>
<feature type="transmembrane region" description="Helical" evidence="1">
    <location>
        <begin position="183"/>
        <end position="206"/>
    </location>
</feature>
<feature type="transmembrane region" description="Helical" evidence="1">
    <location>
        <begin position="531"/>
        <end position="555"/>
    </location>
</feature>
<keyword evidence="1" id="KW-0812">Transmembrane</keyword>
<dbReference type="Proteomes" id="UP000654345">
    <property type="component" value="Unassembled WGS sequence"/>
</dbReference>
<feature type="transmembrane region" description="Helical" evidence="1">
    <location>
        <begin position="422"/>
        <end position="442"/>
    </location>
</feature>
<gene>
    <name evidence="2" type="ORF">KSB_11810</name>
</gene>
<feature type="transmembrane region" description="Helical" evidence="1">
    <location>
        <begin position="373"/>
        <end position="391"/>
    </location>
</feature>